<comment type="caution">
    <text evidence="3">The sequence shown here is derived from an EMBL/GenBank/DDBJ whole genome shotgun (WGS) entry which is preliminary data.</text>
</comment>
<keyword evidence="2" id="KW-1133">Transmembrane helix</keyword>
<reference evidence="3 4" key="1">
    <citation type="submission" date="2024-09" db="EMBL/GenBank/DDBJ databases">
        <authorList>
            <person name="Sun Q."/>
            <person name="Mori K."/>
        </authorList>
    </citation>
    <scope>NUCLEOTIDE SEQUENCE [LARGE SCALE GENOMIC DNA]</scope>
    <source>
        <strain evidence="3 4">CCM 7957</strain>
    </source>
</reference>
<evidence type="ECO:0000313" key="4">
    <source>
        <dbReference type="Proteomes" id="UP001589783"/>
    </source>
</evidence>
<feature type="coiled-coil region" evidence="1">
    <location>
        <begin position="84"/>
        <end position="118"/>
    </location>
</feature>
<sequence>MDWDTPPAGVPWPVWLFLTLVGGPAGASLLFTQAAARLPGALGALGRWWQQRRRDKRDEFLQSQAARVDDREIKRLSVRYDELAADAEQDRIRHRAEIAEVRGEVQELRDLLTAANSRLWAAIGYVRILIDSHHKHAPAAQVPTAPDKLQDLI</sequence>
<keyword evidence="1" id="KW-0175">Coiled coil</keyword>
<gene>
    <name evidence="3" type="ORF">ACFFJD_06370</name>
</gene>
<dbReference type="EMBL" id="JBHLWV010000016">
    <property type="protein sequence ID" value="MFC0314473.1"/>
    <property type="molecule type" value="Genomic_DNA"/>
</dbReference>
<protein>
    <submittedName>
        <fullName evidence="3">Uncharacterized protein</fullName>
    </submittedName>
</protein>
<accession>A0ABV6H947</accession>
<evidence type="ECO:0000313" key="3">
    <source>
        <dbReference type="EMBL" id="MFC0314473.1"/>
    </source>
</evidence>
<dbReference type="Proteomes" id="UP001589783">
    <property type="component" value="Unassembled WGS sequence"/>
</dbReference>
<evidence type="ECO:0000256" key="1">
    <source>
        <dbReference type="SAM" id="Coils"/>
    </source>
</evidence>
<proteinExistence type="predicted"/>
<evidence type="ECO:0000256" key="2">
    <source>
        <dbReference type="SAM" id="Phobius"/>
    </source>
</evidence>
<feature type="transmembrane region" description="Helical" evidence="2">
    <location>
        <begin position="12"/>
        <end position="31"/>
    </location>
</feature>
<keyword evidence="2" id="KW-0812">Transmembrane</keyword>
<keyword evidence="4" id="KW-1185">Reference proteome</keyword>
<dbReference type="RefSeq" id="WP_382362289.1">
    <property type="nucleotide sequence ID" value="NZ_JBHLWV010000016.1"/>
</dbReference>
<organism evidence="3 4">
    <name type="scientific">Gordonia phosphorivorans</name>
    <dbReference type="NCBI Taxonomy" id="1056982"/>
    <lineage>
        <taxon>Bacteria</taxon>
        <taxon>Bacillati</taxon>
        <taxon>Actinomycetota</taxon>
        <taxon>Actinomycetes</taxon>
        <taxon>Mycobacteriales</taxon>
        <taxon>Gordoniaceae</taxon>
        <taxon>Gordonia</taxon>
    </lineage>
</organism>
<name>A0ABV6H947_9ACTN</name>
<keyword evidence="2" id="KW-0472">Membrane</keyword>